<evidence type="ECO:0000256" key="1">
    <source>
        <dbReference type="ARBA" id="ARBA00004141"/>
    </source>
</evidence>
<comment type="caution">
    <text evidence="11">The sequence shown here is derived from an EMBL/GenBank/DDBJ whole genome shotgun (WGS) entry which is preliminary data.</text>
</comment>
<feature type="compositionally biased region" description="Low complexity" evidence="7">
    <location>
        <begin position="386"/>
        <end position="403"/>
    </location>
</feature>
<keyword evidence="4 8" id="KW-0812">Transmembrane</keyword>
<keyword evidence="5 8" id="KW-1133">Transmembrane helix</keyword>
<feature type="transmembrane region" description="Helical" evidence="8">
    <location>
        <begin position="506"/>
        <end position="530"/>
    </location>
</feature>
<feature type="transmembrane region" description="Helical" evidence="8">
    <location>
        <begin position="542"/>
        <end position="559"/>
    </location>
</feature>
<sequence>MKLPHYLFQQQSKATLILLITACLVGQTTAFDVFTTRSTNTDDDSNQCSFPAKPHLNYCSYIEHNCDSTYFKLAQLYYCQFHNIASLIFISSSILFTLCLILLSLSILVSNYLFRNLNELTMRLGLNNQILSFILIPLTNSVADLINYHIALSQGNSNLVIGQLMGSILIMFTIIIGSIAVLTKGFKVEHPKILIIDLGWILTVLVLFAYVLSDGKINQLECIIMCLVYVAYVVFLSIFDKEKLRDFDEELLIEHYDGGYGDGDNDEGCQHIIEQPYNVEDALDIISNDEHGYGSVRSISRSASPKNSPRGSPCPSPFGSRAASPLPVSTMTSPTPISPAVPSQVFPIIDTMEEGEEIRGDDNDPEAVDYLSVHYIPKDHYPGSPQPLSRPQSRSCSRQSSHSHTPVALPKRIMTLTFHYICNFIDFIFIFLIPFYRYVELEDSQWKAQLRQNKYLPTWYLYVTPLLFNYQFTHINLQILLPIVTISIPIVLYLKRFININTKIIIVSLVGTLNSLIIISNISIYILQILKNLGLIWKISDYILGLLVFSISNSINDVITNITLATKINPILGINSCLGTPLLIILLGIGFNGFLVIQKTPHGGAIKFDLKSSVILSTTALIATVVFILIYLPAKKWKFDRTLGMILVSWYLLVASINLYLE</sequence>
<evidence type="ECO:0000313" key="12">
    <source>
        <dbReference type="Proteomes" id="UP000590412"/>
    </source>
</evidence>
<feature type="transmembrane region" description="Helical" evidence="8">
    <location>
        <begin position="194"/>
        <end position="212"/>
    </location>
</feature>
<feature type="transmembrane region" description="Helical" evidence="8">
    <location>
        <begin position="475"/>
        <end position="494"/>
    </location>
</feature>
<feature type="transmembrane region" description="Helical" evidence="8">
    <location>
        <begin position="614"/>
        <end position="632"/>
    </location>
</feature>
<evidence type="ECO:0000256" key="9">
    <source>
        <dbReference type="SAM" id="SignalP"/>
    </source>
</evidence>
<evidence type="ECO:0000256" key="4">
    <source>
        <dbReference type="ARBA" id="ARBA00022692"/>
    </source>
</evidence>
<dbReference type="AlphaFoldDB" id="A0A8X7NPF4"/>
<dbReference type="Proteomes" id="UP000590412">
    <property type="component" value="Unassembled WGS sequence"/>
</dbReference>
<organism evidence="11 12">
    <name type="scientific">Candida parapsilosis</name>
    <name type="common">Yeast</name>
    <dbReference type="NCBI Taxonomy" id="5480"/>
    <lineage>
        <taxon>Eukaryota</taxon>
        <taxon>Fungi</taxon>
        <taxon>Dikarya</taxon>
        <taxon>Ascomycota</taxon>
        <taxon>Saccharomycotina</taxon>
        <taxon>Pichiomycetes</taxon>
        <taxon>Debaryomycetaceae</taxon>
        <taxon>Candida/Lodderomyces clade</taxon>
        <taxon>Candida</taxon>
    </lineage>
</organism>
<feature type="signal peptide" evidence="9">
    <location>
        <begin position="1"/>
        <end position="30"/>
    </location>
</feature>
<reference evidence="11" key="1">
    <citation type="submission" date="2020-03" db="EMBL/GenBank/DDBJ databases">
        <title>FDA dAtabase for Regulatory Grade micrObial Sequences (FDA-ARGOS): Supporting development and validation of Infectious Disease Dx tests.</title>
        <authorList>
            <person name="Campos J."/>
            <person name="Goldberg B."/>
            <person name="Tallon L."/>
            <person name="Sadzewicz L."/>
            <person name="Vavikolanu K."/>
            <person name="Mehta A."/>
            <person name="Aluvathingal J."/>
            <person name="Nadendla S."/>
            <person name="Nandy P."/>
            <person name="Geyer C."/>
            <person name="Yan Y."/>
            <person name="Sichtig H."/>
        </authorList>
    </citation>
    <scope>NUCLEOTIDE SEQUENCE [LARGE SCALE GENOMIC DNA]</scope>
    <source>
        <strain evidence="11">FDAARGOS_652</strain>
    </source>
</reference>
<feature type="transmembrane region" description="Helical" evidence="8">
    <location>
        <begin position="420"/>
        <end position="439"/>
    </location>
</feature>
<dbReference type="InterPro" id="IPR044880">
    <property type="entry name" value="NCX_ion-bd_dom_sf"/>
</dbReference>
<feature type="region of interest" description="Disordered" evidence="7">
    <location>
        <begin position="380"/>
        <end position="403"/>
    </location>
</feature>
<evidence type="ECO:0000313" key="11">
    <source>
        <dbReference type="EMBL" id="KAF6058672.1"/>
    </source>
</evidence>
<dbReference type="PANTHER" id="PTHR12266:SF0">
    <property type="entry name" value="MITOCHONDRIAL SODIUM_CALCIUM EXCHANGER PROTEIN"/>
    <property type="match status" value="1"/>
</dbReference>
<feature type="transmembrane region" description="Helical" evidence="8">
    <location>
        <begin position="644"/>
        <end position="661"/>
    </location>
</feature>
<gene>
    <name evidence="11" type="ORF">FOB60_000254</name>
</gene>
<dbReference type="InterPro" id="IPR004837">
    <property type="entry name" value="NaCa_Exmemb"/>
</dbReference>
<evidence type="ECO:0000256" key="5">
    <source>
        <dbReference type="ARBA" id="ARBA00022989"/>
    </source>
</evidence>
<evidence type="ECO:0000256" key="2">
    <source>
        <dbReference type="ARBA" id="ARBA00008170"/>
    </source>
</evidence>
<dbReference type="GO" id="GO:0008324">
    <property type="term" value="F:monoatomic cation transmembrane transporter activity"/>
    <property type="evidence" value="ECO:0007669"/>
    <property type="project" value="TreeGrafter"/>
</dbReference>
<accession>A0A8X7NPF4</accession>
<feature type="region of interest" description="Disordered" evidence="7">
    <location>
        <begin position="296"/>
        <end position="344"/>
    </location>
</feature>
<dbReference type="InterPro" id="IPR051359">
    <property type="entry name" value="CaCA_antiporter"/>
</dbReference>
<dbReference type="Pfam" id="PF01699">
    <property type="entry name" value="Na_Ca_ex"/>
    <property type="match status" value="2"/>
</dbReference>
<proteinExistence type="inferred from homology"/>
<protein>
    <submittedName>
        <fullName evidence="11">Sodium/calcium exchanger family protein</fullName>
    </submittedName>
</protein>
<evidence type="ECO:0000256" key="7">
    <source>
        <dbReference type="SAM" id="MobiDB-lite"/>
    </source>
</evidence>
<feature type="domain" description="Sodium/calcium exchanger membrane region" evidence="10">
    <location>
        <begin position="508"/>
        <end position="658"/>
    </location>
</feature>
<feature type="transmembrane region" description="Helical" evidence="8">
    <location>
        <begin position="218"/>
        <end position="239"/>
    </location>
</feature>
<comment type="subcellular location">
    <subcellularLocation>
        <location evidence="1">Membrane</location>
        <topology evidence="1">Multi-pass membrane protein</topology>
    </subcellularLocation>
</comment>
<feature type="transmembrane region" description="Helical" evidence="8">
    <location>
        <begin position="571"/>
        <end position="594"/>
    </location>
</feature>
<feature type="chain" id="PRO_5036471689" evidence="9">
    <location>
        <begin position="31"/>
        <end position="662"/>
    </location>
</feature>
<feature type="domain" description="Sodium/calcium exchanger membrane region" evidence="10">
    <location>
        <begin position="97"/>
        <end position="236"/>
    </location>
</feature>
<dbReference type="EMBL" id="JABWAB010000001">
    <property type="protein sequence ID" value="KAF6058672.1"/>
    <property type="molecule type" value="Genomic_DNA"/>
</dbReference>
<evidence type="ECO:0000259" key="10">
    <source>
        <dbReference type="Pfam" id="PF01699"/>
    </source>
</evidence>
<dbReference type="PANTHER" id="PTHR12266">
    <property type="entry name" value="NA+/CA2+ K+ INDEPENDENT EXCHANGER"/>
    <property type="match status" value="1"/>
</dbReference>
<comment type="similarity">
    <text evidence="2">Belongs to the Ca(2+):cation antiporter (CaCA) (TC 2.A.19) family.</text>
</comment>
<keyword evidence="6 8" id="KW-0472">Membrane</keyword>
<evidence type="ECO:0000256" key="6">
    <source>
        <dbReference type="ARBA" id="ARBA00023136"/>
    </source>
</evidence>
<keyword evidence="9" id="KW-0732">Signal</keyword>
<evidence type="ECO:0000256" key="8">
    <source>
        <dbReference type="SAM" id="Phobius"/>
    </source>
</evidence>
<dbReference type="Gene3D" id="1.20.1420.30">
    <property type="entry name" value="NCX, central ion-binding region"/>
    <property type="match status" value="2"/>
</dbReference>
<evidence type="ECO:0000256" key="3">
    <source>
        <dbReference type="ARBA" id="ARBA00022448"/>
    </source>
</evidence>
<keyword evidence="3" id="KW-0813">Transport</keyword>
<feature type="transmembrane region" description="Helical" evidence="8">
    <location>
        <begin position="84"/>
        <end position="109"/>
    </location>
</feature>
<dbReference type="GO" id="GO:0006874">
    <property type="term" value="P:intracellular calcium ion homeostasis"/>
    <property type="evidence" value="ECO:0007669"/>
    <property type="project" value="TreeGrafter"/>
</dbReference>
<name>A0A8X7NPF4_CANPA</name>
<feature type="transmembrane region" description="Helical" evidence="8">
    <location>
        <begin position="130"/>
        <end position="148"/>
    </location>
</feature>
<dbReference type="GO" id="GO:0016020">
    <property type="term" value="C:membrane"/>
    <property type="evidence" value="ECO:0007669"/>
    <property type="project" value="UniProtKB-SubCell"/>
</dbReference>
<feature type="compositionally biased region" description="Polar residues" evidence="7">
    <location>
        <begin position="297"/>
        <end position="310"/>
    </location>
</feature>
<feature type="transmembrane region" description="Helical" evidence="8">
    <location>
        <begin position="160"/>
        <end position="182"/>
    </location>
</feature>